<sequence length="503" mass="54989">MRVQTRIREASLMDSAHKIIAKTLETLIGFISSLCSVVVRLAVDSSPKSGKMDQRSMNTWRMTVNEKKFIEAALLSDLRVDGRRPFDYRPLSIKFGRHDGSSEVQLGETHVMGYVTSQLVQPYRDRPNEGTLSIYTEFSPMADPSFEAGRPGESAVELGRVVDRGLRESRAVDMESLCVVAGKSVWAIRVDLHILDNGGNLIDAANIAALAALSTFRRPECTVGGDDGQEVILHPPEVREPLHLTIHHLPIAVTFAFFSEGNIMVIDPTYKEEVIMGGRMTATMNMNGDVCAVQKAGGEGVMMSVIMQCLRIASMKAADITDKIKNAVDAYNTERALRKVKRHPSSIAIEVGVSDIIMKEDQIDDFPRDAQVLDDDESSKCSSGNIGLIGAETSSSKKRDKKTGGKNHEPFIGGPSNWDPYPKEISSGYLRTSQALPGPLAVKNEQEDTQTVQISNLSHAELAVNLSGAPNKDSPLASSPKILERGSHQSQPTRFSSCTFVVF</sequence>
<dbReference type="PANTHER" id="PTHR11097:SF14">
    <property type="entry name" value="EXOSOME COMPLEX COMPONENT RRP45"/>
    <property type="match status" value="1"/>
</dbReference>
<feature type="region of interest" description="Disordered" evidence="8">
    <location>
        <begin position="375"/>
        <end position="418"/>
    </location>
</feature>
<dbReference type="InterPro" id="IPR001247">
    <property type="entry name" value="ExoRNase_PH_dom1"/>
</dbReference>
<dbReference type="Proteomes" id="UP001085076">
    <property type="component" value="Miscellaneous, Linkage group lg03"/>
</dbReference>
<feature type="region of interest" description="Disordered" evidence="8">
    <location>
        <begin position="467"/>
        <end position="492"/>
    </location>
</feature>
<evidence type="ECO:0000259" key="9">
    <source>
        <dbReference type="Pfam" id="PF01138"/>
    </source>
</evidence>
<keyword evidence="6" id="KW-0539">Nucleus</keyword>
<feature type="domain" description="Exoribonuclease phosphorolytic" evidence="10">
    <location>
        <begin position="248"/>
        <end position="313"/>
    </location>
</feature>
<dbReference type="EMBL" id="JAGGNH010000003">
    <property type="protein sequence ID" value="KAJ0976912.1"/>
    <property type="molecule type" value="Genomic_DNA"/>
</dbReference>
<dbReference type="InterPro" id="IPR036345">
    <property type="entry name" value="ExoRNase_PH_dom2_sf"/>
</dbReference>
<dbReference type="GO" id="GO:0034476">
    <property type="term" value="P:U5 snRNA 3'-end processing"/>
    <property type="evidence" value="ECO:0007669"/>
    <property type="project" value="TreeGrafter"/>
</dbReference>
<name>A0A9D5CPR6_9LILI</name>
<comment type="caution">
    <text evidence="11">The sequence shown here is derived from an EMBL/GenBank/DDBJ whole genome shotgun (WGS) entry which is preliminary data.</text>
</comment>
<dbReference type="GO" id="GO:0034475">
    <property type="term" value="P:U4 snRNA 3'-end processing"/>
    <property type="evidence" value="ECO:0007669"/>
    <property type="project" value="TreeGrafter"/>
</dbReference>
<dbReference type="GO" id="GO:0071035">
    <property type="term" value="P:nuclear polyadenylation-dependent rRNA catabolic process"/>
    <property type="evidence" value="ECO:0007669"/>
    <property type="project" value="TreeGrafter"/>
</dbReference>
<organism evidence="11 12">
    <name type="scientific">Dioscorea zingiberensis</name>
    <dbReference type="NCBI Taxonomy" id="325984"/>
    <lineage>
        <taxon>Eukaryota</taxon>
        <taxon>Viridiplantae</taxon>
        <taxon>Streptophyta</taxon>
        <taxon>Embryophyta</taxon>
        <taxon>Tracheophyta</taxon>
        <taxon>Spermatophyta</taxon>
        <taxon>Magnoliopsida</taxon>
        <taxon>Liliopsida</taxon>
        <taxon>Dioscoreales</taxon>
        <taxon>Dioscoreaceae</taxon>
        <taxon>Dioscorea</taxon>
    </lineage>
</organism>
<dbReference type="GO" id="GO:0071038">
    <property type="term" value="P:TRAMP-dependent tRNA surveillance pathway"/>
    <property type="evidence" value="ECO:0007669"/>
    <property type="project" value="TreeGrafter"/>
</dbReference>
<dbReference type="InterPro" id="IPR033100">
    <property type="entry name" value="Rrp45"/>
</dbReference>
<dbReference type="InterPro" id="IPR027408">
    <property type="entry name" value="PNPase/RNase_PH_dom_sf"/>
</dbReference>
<evidence type="ECO:0000256" key="3">
    <source>
        <dbReference type="ARBA" id="ARBA00006678"/>
    </source>
</evidence>
<dbReference type="OrthoDB" id="10264038at2759"/>
<evidence type="ECO:0000256" key="2">
    <source>
        <dbReference type="ARBA" id="ARBA00004496"/>
    </source>
</evidence>
<feature type="domain" description="Exoribonuclease phosphorolytic" evidence="9">
    <location>
        <begin position="88"/>
        <end position="219"/>
    </location>
</feature>
<dbReference type="CDD" id="cd11368">
    <property type="entry name" value="RNase_PH_RRP45"/>
    <property type="match status" value="1"/>
</dbReference>
<evidence type="ECO:0000256" key="6">
    <source>
        <dbReference type="ARBA" id="ARBA00023242"/>
    </source>
</evidence>
<dbReference type="Pfam" id="PF01138">
    <property type="entry name" value="RNase_PH"/>
    <property type="match status" value="1"/>
</dbReference>
<evidence type="ECO:0000313" key="12">
    <source>
        <dbReference type="Proteomes" id="UP001085076"/>
    </source>
</evidence>
<proteinExistence type="inferred from homology"/>
<reference evidence="11" key="1">
    <citation type="submission" date="2021-03" db="EMBL/GenBank/DDBJ databases">
        <authorList>
            <person name="Li Z."/>
            <person name="Yang C."/>
        </authorList>
    </citation>
    <scope>NUCLEOTIDE SEQUENCE</scope>
    <source>
        <strain evidence="11">Dzin_1.0</strain>
        <tissue evidence="11">Leaf</tissue>
    </source>
</reference>
<dbReference type="PANTHER" id="PTHR11097">
    <property type="entry name" value="EXOSOME COMPLEX EXONUCLEASE RIBOSOMAL RNA PROCESSING PROTEIN"/>
    <property type="match status" value="1"/>
</dbReference>
<dbReference type="FunFam" id="3.30.230.70:FF:000007">
    <property type="entry name" value="Exosome complex component RRP45B"/>
    <property type="match status" value="1"/>
</dbReference>
<dbReference type="GO" id="GO:0071028">
    <property type="term" value="P:nuclear mRNA surveillance"/>
    <property type="evidence" value="ECO:0007669"/>
    <property type="project" value="TreeGrafter"/>
</dbReference>
<dbReference type="GO" id="GO:0000177">
    <property type="term" value="C:cytoplasmic exosome (RNase complex)"/>
    <property type="evidence" value="ECO:0007669"/>
    <property type="project" value="TreeGrafter"/>
</dbReference>
<dbReference type="GO" id="GO:0000467">
    <property type="term" value="P:exonucleolytic trimming to generate mature 3'-end of 5.8S rRNA from tricistronic rRNA transcript (SSU-rRNA, 5.8S rRNA, LSU-rRNA)"/>
    <property type="evidence" value="ECO:0007669"/>
    <property type="project" value="TreeGrafter"/>
</dbReference>
<dbReference type="InterPro" id="IPR015847">
    <property type="entry name" value="ExoRNase_PH_dom2"/>
</dbReference>
<keyword evidence="5" id="KW-0694">RNA-binding</keyword>
<gene>
    <name evidence="11" type="ORF">J5N97_012386</name>
</gene>
<evidence type="ECO:0000256" key="4">
    <source>
        <dbReference type="ARBA" id="ARBA00022490"/>
    </source>
</evidence>
<dbReference type="Pfam" id="PF03725">
    <property type="entry name" value="RNase_PH_C"/>
    <property type="match status" value="1"/>
</dbReference>
<dbReference type="GO" id="GO:0035925">
    <property type="term" value="F:mRNA 3'-UTR AU-rich region binding"/>
    <property type="evidence" value="ECO:0007669"/>
    <property type="project" value="TreeGrafter"/>
</dbReference>
<comment type="subcellular location">
    <subcellularLocation>
        <location evidence="2">Cytoplasm</location>
    </subcellularLocation>
    <subcellularLocation>
        <location evidence="1">Nucleus</location>
    </subcellularLocation>
</comment>
<dbReference type="SUPFAM" id="SSF55666">
    <property type="entry name" value="Ribonuclease PH domain 2-like"/>
    <property type="match status" value="1"/>
</dbReference>
<evidence type="ECO:0000259" key="10">
    <source>
        <dbReference type="Pfam" id="PF03725"/>
    </source>
</evidence>
<comment type="similarity">
    <text evidence="3">Belongs to the RNase PH family.</text>
</comment>
<evidence type="ECO:0000256" key="1">
    <source>
        <dbReference type="ARBA" id="ARBA00004123"/>
    </source>
</evidence>
<dbReference type="SUPFAM" id="SSF54211">
    <property type="entry name" value="Ribosomal protein S5 domain 2-like"/>
    <property type="match status" value="1"/>
</dbReference>
<dbReference type="GO" id="GO:0000176">
    <property type="term" value="C:nuclear exosome (RNase complex)"/>
    <property type="evidence" value="ECO:0007669"/>
    <property type="project" value="TreeGrafter"/>
</dbReference>
<dbReference type="InterPro" id="IPR050590">
    <property type="entry name" value="Exosome_comp_Rrp42_subfam"/>
</dbReference>
<dbReference type="GO" id="GO:0034473">
    <property type="term" value="P:U1 snRNA 3'-end processing"/>
    <property type="evidence" value="ECO:0007669"/>
    <property type="project" value="TreeGrafter"/>
</dbReference>
<evidence type="ECO:0000313" key="11">
    <source>
        <dbReference type="EMBL" id="KAJ0976912.1"/>
    </source>
</evidence>
<reference evidence="11" key="2">
    <citation type="journal article" date="2022" name="Hortic Res">
        <title>The genome of Dioscorea zingiberensis sheds light on the biosynthesis, origin and evolution of the medicinally important diosgenin saponins.</title>
        <authorList>
            <person name="Li Y."/>
            <person name="Tan C."/>
            <person name="Li Z."/>
            <person name="Guo J."/>
            <person name="Li S."/>
            <person name="Chen X."/>
            <person name="Wang C."/>
            <person name="Dai X."/>
            <person name="Yang H."/>
            <person name="Song W."/>
            <person name="Hou L."/>
            <person name="Xu J."/>
            <person name="Tong Z."/>
            <person name="Xu A."/>
            <person name="Yuan X."/>
            <person name="Wang W."/>
            <person name="Yang Q."/>
            <person name="Chen L."/>
            <person name="Sun Z."/>
            <person name="Wang K."/>
            <person name="Pan B."/>
            <person name="Chen J."/>
            <person name="Bao Y."/>
            <person name="Liu F."/>
            <person name="Qi X."/>
            <person name="Gang D.R."/>
            <person name="Wen J."/>
            <person name="Li J."/>
        </authorList>
    </citation>
    <scope>NUCLEOTIDE SEQUENCE</scope>
    <source>
        <strain evidence="11">Dzin_1.0</strain>
    </source>
</reference>
<keyword evidence="4" id="KW-0963">Cytoplasm</keyword>
<dbReference type="GO" id="GO:0016075">
    <property type="term" value="P:rRNA catabolic process"/>
    <property type="evidence" value="ECO:0007669"/>
    <property type="project" value="TreeGrafter"/>
</dbReference>
<dbReference type="Gene3D" id="3.30.230.70">
    <property type="entry name" value="GHMP Kinase, N-terminal domain"/>
    <property type="match status" value="1"/>
</dbReference>
<accession>A0A9D5CPR6</accession>
<evidence type="ECO:0000256" key="7">
    <source>
        <dbReference type="ARBA" id="ARBA00079975"/>
    </source>
</evidence>
<evidence type="ECO:0000256" key="5">
    <source>
        <dbReference type="ARBA" id="ARBA00022884"/>
    </source>
</evidence>
<keyword evidence="12" id="KW-1185">Reference proteome</keyword>
<dbReference type="AlphaFoldDB" id="A0A9D5CPR6"/>
<protein>
    <recommendedName>
        <fullName evidence="7">Protein ECERIFERUM 7</fullName>
    </recommendedName>
</protein>
<evidence type="ECO:0000256" key="8">
    <source>
        <dbReference type="SAM" id="MobiDB-lite"/>
    </source>
</evidence>
<dbReference type="InterPro" id="IPR020568">
    <property type="entry name" value="Ribosomal_Su5_D2-typ_SF"/>
</dbReference>